<keyword evidence="23" id="KW-1185">Reference proteome</keyword>
<dbReference type="InterPro" id="IPR002641">
    <property type="entry name" value="PNPLA_dom"/>
</dbReference>
<comment type="caution">
    <text evidence="17">Lacks conserved residue(s) required for the propagation of feature annotation.</text>
</comment>
<comment type="caution">
    <text evidence="22">The sequence shown here is derived from an EMBL/GenBank/DDBJ whole genome shotgun (WGS) entry which is preliminary data.</text>
</comment>
<dbReference type="GO" id="GO:0046470">
    <property type="term" value="P:phosphatidylcholine metabolic process"/>
    <property type="evidence" value="ECO:0007669"/>
    <property type="project" value="InterPro"/>
</dbReference>
<evidence type="ECO:0000256" key="14">
    <source>
        <dbReference type="ARBA" id="ARBA00048133"/>
    </source>
</evidence>
<evidence type="ECO:0000256" key="6">
    <source>
        <dbReference type="ARBA" id="ARBA00022737"/>
    </source>
</evidence>
<keyword evidence="11" id="KW-0443">Lipid metabolism</keyword>
<name>A0A9Q0F094_9TELE</name>
<dbReference type="FunFam" id="2.60.120.10:FF:000010">
    <property type="entry name" value="neuropathy target esterase isoform X1"/>
    <property type="match status" value="1"/>
</dbReference>
<evidence type="ECO:0000256" key="4">
    <source>
        <dbReference type="ARBA" id="ARBA00022553"/>
    </source>
</evidence>
<evidence type="ECO:0000256" key="11">
    <source>
        <dbReference type="ARBA" id="ARBA00023098"/>
    </source>
</evidence>
<evidence type="ECO:0000256" key="5">
    <source>
        <dbReference type="ARBA" id="ARBA00022692"/>
    </source>
</evidence>
<dbReference type="InterPro" id="IPR001423">
    <property type="entry name" value="LysoPLipase_patatin_CS"/>
</dbReference>
<comment type="similarity">
    <text evidence="2">Belongs to the NTE family.</text>
</comment>
<dbReference type="GO" id="GO:0004622">
    <property type="term" value="F:phosphatidylcholine lysophospholipase activity"/>
    <property type="evidence" value="ECO:0007669"/>
    <property type="project" value="UniProtKB-EC"/>
</dbReference>
<comment type="catalytic activity">
    <reaction evidence="13">
        <text>1-(9Z-octadecenoyl)-sn-glycero-3-phosphocholine + H2O = sn-glycerol 3-phosphocholine + (9Z)-octadecenoate + H(+)</text>
        <dbReference type="Rhea" id="RHEA:40807"/>
        <dbReference type="ChEBI" id="CHEBI:15377"/>
        <dbReference type="ChEBI" id="CHEBI:15378"/>
        <dbReference type="ChEBI" id="CHEBI:16870"/>
        <dbReference type="ChEBI" id="CHEBI:28610"/>
        <dbReference type="ChEBI" id="CHEBI:30823"/>
    </reaction>
    <physiologicalReaction direction="left-to-right" evidence="13">
        <dbReference type="Rhea" id="RHEA:40808"/>
    </physiologicalReaction>
</comment>
<keyword evidence="12 19" id="KW-0472">Membrane</keyword>
<sequence length="1015" mass="113081">MGQSTSEPEVQGDTAEARFDNIKSFVEEELQTSMMVEMVIGAGIVVILIAILIFVILRRIQLRNLEAREVPKYRFRKRDKVMFYGRKIMRKMSQSTSSLVGTSSSSRPRLKKKQKMLNIAKKILRFKKEVPTLQAKEPPPSVLEADLTEFDVANSHLPSEVLYMLKNVRVLGHFEKPLFLELCKHMVFLQFQQGEHVFRPGQPDNSIYVVQDGKLELCLTGMDGKEHVVKEVFPGDSVHSLLSILDVITGHQKPYRTVSARAAEVSTVLRLPVEAFLSIFEKYPESLVRVVQIIMVRLQRVTVLALHNYLGLTNELFSHEMQVLRLPPIPPHQPRTSPIRHGKRFGSLTVAEEHREAAVKAEGLAAEQGKDGTTVPTLSRTISMPVDIAGMQKSLRSDFDMAYERGRISVSADEGNTPPAKDSREKRVTVDEVPSGVYLKPNATLVEEAQKEIQKLMKIQDPALLNGKVTLHHAKAGAVLARQGDQPGEMVGQFAVLTGEPLIFTIKAVRDCTFLKISKSDFYEIMREQPSVVLSAAHTVAVRMSPFVRQMDFAIDWMAVEAGRALYRQDDQSDCTYIVLNGRLRSVIRNANGKKELVGEYGRGDLIGVVEALTRQPRATTVHAVRDTELVKLPEGTLNNIKRRYPQVVTRLIHLLGQKILGNLQQGRGVFSGSNMGLSTVTTSPDVTNPASNLSTVAVLPICDGVPINAFNLELSHALGAIGPTLLLTSEIIRERLGASALDSIHEYRLSGWLAQQEDINRIVLYQTDSTMTPWTQRCIRQADCILIVGLGDQEPALGQLEQMLENTAVRALKQLVLLHKEDGPGPSRTVEWLNMRSWCSGHLHLRCPRRVFSRRSPTKLREVYEKVCDKTVDRHSDFSRLARVLTGNSIALVLGGGGARGCSHVGVIKAMEESGIPIDIVGGTSIGSFIGALYAEERSAVRTKQRAREWSKAMNSVFKTVLDLTYPITSMFSGSAFNTSIYKVFQDKQAEDLWLPYFNVTTDITASSMRVHQD</sequence>
<dbReference type="Pfam" id="PF00027">
    <property type="entry name" value="cNMP_binding"/>
    <property type="match status" value="3"/>
</dbReference>
<dbReference type="GO" id="GO:0005789">
    <property type="term" value="C:endoplasmic reticulum membrane"/>
    <property type="evidence" value="ECO:0007669"/>
    <property type="project" value="UniProtKB-SubCell"/>
</dbReference>
<dbReference type="AlphaFoldDB" id="A0A9Q0F094"/>
<comment type="catalytic activity">
    <reaction evidence="16">
        <text>1-hexadecanoyl-sn-glycero-3-phosphocholine + H2O = sn-glycerol 3-phosphocholine + hexadecanoate + H(+)</text>
        <dbReference type="Rhea" id="RHEA:40435"/>
        <dbReference type="ChEBI" id="CHEBI:7896"/>
        <dbReference type="ChEBI" id="CHEBI:15377"/>
        <dbReference type="ChEBI" id="CHEBI:15378"/>
        <dbReference type="ChEBI" id="CHEBI:16870"/>
        <dbReference type="ChEBI" id="CHEBI:72998"/>
    </reaction>
    <physiologicalReaction direction="left-to-right" evidence="16">
        <dbReference type="Rhea" id="RHEA:40436"/>
    </physiologicalReaction>
</comment>
<keyword evidence="9" id="KW-0442">Lipid degradation</keyword>
<evidence type="ECO:0000256" key="19">
    <source>
        <dbReference type="SAM" id="Phobius"/>
    </source>
</evidence>
<evidence type="ECO:0000256" key="13">
    <source>
        <dbReference type="ARBA" id="ARBA00047314"/>
    </source>
</evidence>
<evidence type="ECO:0000313" key="22">
    <source>
        <dbReference type="EMBL" id="KAJ3615228.1"/>
    </source>
</evidence>
<feature type="domain" description="PNPLA" evidence="21">
    <location>
        <begin position="893"/>
        <end position="1015"/>
    </location>
</feature>
<keyword evidence="10 19" id="KW-1133">Transmembrane helix</keyword>
<keyword evidence="6" id="KW-0677">Repeat</keyword>
<dbReference type="PROSITE" id="PS50042">
    <property type="entry name" value="CNMP_BINDING_3"/>
    <property type="match status" value="3"/>
</dbReference>
<evidence type="ECO:0000256" key="17">
    <source>
        <dbReference type="PROSITE-ProRule" id="PRU01161"/>
    </source>
</evidence>
<feature type="transmembrane region" description="Helical" evidence="19">
    <location>
        <begin position="38"/>
        <end position="57"/>
    </location>
</feature>
<dbReference type="EMBL" id="JANIIK010000034">
    <property type="protein sequence ID" value="KAJ3615228.1"/>
    <property type="molecule type" value="Genomic_DNA"/>
</dbReference>
<dbReference type="FunFam" id="3.40.1090.10:FF:000015">
    <property type="entry name" value="Patatin like phospholipase domain containing 7"/>
    <property type="match status" value="1"/>
</dbReference>
<dbReference type="InterPro" id="IPR056556">
    <property type="entry name" value="NTE1_P-loop_dom"/>
</dbReference>
<evidence type="ECO:0000259" key="21">
    <source>
        <dbReference type="PROSITE" id="PS51635"/>
    </source>
</evidence>
<dbReference type="Pfam" id="PF01734">
    <property type="entry name" value="Patatin"/>
    <property type="match status" value="1"/>
</dbReference>
<feature type="domain" description="Cyclic nucleotide-binding" evidence="20">
    <location>
        <begin position="554"/>
        <end position="659"/>
    </location>
</feature>
<dbReference type="InterPro" id="IPR018490">
    <property type="entry name" value="cNMP-bd_dom_sf"/>
</dbReference>
<evidence type="ECO:0000256" key="12">
    <source>
        <dbReference type="ARBA" id="ARBA00023136"/>
    </source>
</evidence>
<dbReference type="SUPFAM" id="SSF51206">
    <property type="entry name" value="cAMP-binding domain-like"/>
    <property type="match status" value="3"/>
</dbReference>
<evidence type="ECO:0000256" key="3">
    <source>
        <dbReference type="ARBA" id="ARBA00013274"/>
    </source>
</evidence>
<dbReference type="FunFam" id="2.60.120.10:FF:000012">
    <property type="entry name" value="neuropathy target esterase isoform X2"/>
    <property type="match status" value="1"/>
</dbReference>
<dbReference type="FunFam" id="2.60.120.10:FF:000022">
    <property type="entry name" value="Patatin like phospholipase domain containing 7"/>
    <property type="match status" value="1"/>
</dbReference>
<dbReference type="Gene3D" id="3.40.1090.10">
    <property type="entry name" value="Cytosolic phospholipase A2 catalytic domain"/>
    <property type="match status" value="1"/>
</dbReference>
<dbReference type="PANTHER" id="PTHR14226:SF26">
    <property type="entry name" value="PATATIN-LIKE PHOSPHOLIPASE DOMAIN-CONTAINING PROTEIN 6"/>
    <property type="match status" value="1"/>
</dbReference>
<dbReference type="InterPro" id="IPR000595">
    <property type="entry name" value="cNMP-bd_dom"/>
</dbReference>
<feature type="region of interest" description="Disordered" evidence="18">
    <location>
        <begin position="359"/>
        <end position="378"/>
    </location>
</feature>
<feature type="domain" description="Cyclic nucleotide-binding" evidence="20">
    <location>
        <begin position="488"/>
        <end position="526"/>
    </location>
</feature>
<comment type="subcellular location">
    <subcellularLocation>
        <location evidence="1">Endoplasmic reticulum membrane</location>
        <topology evidence="1">Single-pass type III membrane protein</topology>
    </subcellularLocation>
</comment>
<proteinExistence type="inferred from homology"/>
<evidence type="ECO:0000256" key="2">
    <source>
        <dbReference type="ARBA" id="ARBA00006636"/>
    </source>
</evidence>
<dbReference type="CDD" id="cd00038">
    <property type="entry name" value="CAP_ED"/>
    <property type="match status" value="3"/>
</dbReference>
<evidence type="ECO:0000256" key="18">
    <source>
        <dbReference type="SAM" id="MobiDB-lite"/>
    </source>
</evidence>
<organism evidence="22 23">
    <name type="scientific">Muraenolepis orangiensis</name>
    <name type="common">Patagonian moray cod</name>
    <dbReference type="NCBI Taxonomy" id="630683"/>
    <lineage>
        <taxon>Eukaryota</taxon>
        <taxon>Metazoa</taxon>
        <taxon>Chordata</taxon>
        <taxon>Craniata</taxon>
        <taxon>Vertebrata</taxon>
        <taxon>Euteleostomi</taxon>
        <taxon>Actinopterygii</taxon>
        <taxon>Neopterygii</taxon>
        <taxon>Teleostei</taxon>
        <taxon>Neoteleostei</taxon>
        <taxon>Acanthomorphata</taxon>
        <taxon>Zeiogadaria</taxon>
        <taxon>Gadariae</taxon>
        <taxon>Gadiformes</taxon>
        <taxon>Muraenolepidoidei</taxon>
        <taxon>Muraenolepididae</taxon>
        <taxon>Muraenolepis</taxon>
    </lineage>
</organism>
<reference evidence="22" key="1">
    <citation type="submission" date="2022-07" db="EMBL/GenBank/DDBJ databases">
        <title>Chromosome-level genome of Muraenolepis orangiensis.</title>
        <authorList>
            <person name="Kim J."/>
        </authorList>
    </citation>
    <scope>NUCLEOTIDE SEQUENCE</scope>
    <source>
        <strain evidence="22">KU_S4_2022</strain>
        <tissue evidence="22">Muscle</tissue>
    </source>
</reference>
<dbReference type="PANTHER" id="PTHR14226">
    <property type="entry name" value="NEUROPATHY TARGET ESTERASE/SWISS CHEESE D.MELANOGASTER"/>
    <property type="match status" value="1"/>
</dbReference>
<dbReference type="Pfam" id="PF24179">
    <property type="entry name" value="NTE_Ploop"/>
    <property type="match status" value="1"/>
</dbReference>
<evidence type="ECO:0000256" key="15">
    <source>
        <dbReference type="ARBA" id="ARBA00048454"/>
    </source>
</evidence>
<feature type="non-terminal residue" evidence="22">
    <location>
        <position position="1015"/>
    </location>
</feature>
<dbReference type="InterPro" id="IPR014710">
    <property type="entry name" value="RmlC-like_jellyroll"/>
</dbReference>
<dbReference type="PROSITE" id="PS01237">
    <property type="entry name" value="UPF0028"/>
    <property type="match status" value="1"/>
</dbReference>
<feature type="domain" description="Cyclic nucleotide-binding" evidence="20">
    <location>
        <begin position="170"/>
        <end position="297"/>
    </location>
</feature>
<evidence type="ECO:0000259" key="20">
    <source>
        <dbReference type="PROSITE" id="PS50042"/>
    </source>
</evidence>
<keyword evidence="8" id="KW-0256">Endoplasmic reticulum</keyword>
<keyword evidence="7" id="KW-0378">Hydrolase</keyword>
<dbReference type="SMART" id="SM00100">
    <property type="entry name" value="cNMP"/>
    <property type="match status" value="2"/>
</dbReference>
<evidence type="ECO:0000256" key="9">
    <source>
        <dbReference type="ARBA" id="ARBA00022963"/>
    </source>
</evidence>
<dbReference type="SUPFAM" id="SSF52151">
    <property type="entry name" value="FabD/lysophospholipase-like"/>
    <property type="match status" value="1"/>
</dbReference>
<comment type="catalytic activity">
    <reaction evidence="14">
        <text>1-hexadecanoyl-sn-glycero-3-phosphate + H2O = sn-glycerol 3-phosphate + hexadecanoate + H(+)</text>
        <dbReference type="Rhea" id="RHEA:49092"/>
        <dbReference type="ChEBI" id="CHEBI:7896"/>
        <dbReference type="ChEBI" id="CHEBI:15377"/>
        <dbReference type="ChEBI" id="CHEBI:15378"/>
        <dbReference type="ChEBI" id="CHEBI:57518"/>
        <dbReference type="ChEBI" id="CHEBI:57597"/>
    </reaction>
    <physiologicalReaction direction="left-to-right" evidence="14">
        <dbReference type="Rhea" id="RHEA:49093"/>
    </physiologicalReaction>
</comment>
<evidence type="ECO:0000256" key="10">
    <source>
        <dbReference type="ARBA" id="ARBA00022989"/>
    </source>
</evidence>
<keyword evidence="4" id="KW-0597">Phosphoprotein</keyword>
<feature type="short sequence motif" description="GXSXG" evidence="17">
    <location>
        <begin position="924"/>
        <end position="928"/>
    </location>
</feature>
<dbReference type="InterPro" id="IPR050301">
    <property type="entry name" value="NTE"/>
</dbReference>
<keyword evidence="5 19" id="KW-0812">Transmembrane</keyword>
<gene>
    <name evidence="22" type="ORF">NHX12_018796</name>
</gene>
<protein>
    <recommendedName>
        <fullName evidence="3">lysophospholipase</fullName>
        <ecNumber evidence="3">3.1.1.5</ecNumber>
    </recommendedName>
</protein>
<dbReference type="Proteomes" id="UP001148018">
    <property type="component" value="Unassembled WGS sequence"/>
</dbReference>
<accession>A0A9Q0F094</accession>
<evidence type="ECO:0000256" key="16">
    <source>
        <dbReference type="ARBA" id="ARBA00048656"/>
    </source>
</evidence>
<dbReference type="Gene3D" id="2.60.120.10">
    <property type="entry name" value="Jelly Rolls"/>
    <property type="match status" value="3"/>
</dbReference>
<dbReference type="EC" id="3.1.1.5" evidence="3"/>
<dbReference type="InterPro" id="IPR016035">
    <property type="entry name" value="Acyl_Trfase/lysoPLipase"/>
</dbReference>
<dbReference type="OrthoDB" id="421051at2759"/>
<evidence type="ECO:0000256" key="7">
    <source>
        <dbReference type="ARBA" id="ARBA00022801"/>
    </source>
</evidence>
<evidence type="ECO:0000313" key="23">
    <source>
        <dbReference type="Proteomes" id="UP001148018"/>
    </source>
</evidence>
<dbReference type="GO" id="GO:0016042">
    <property type="term" value="P:lipid catabolic process"/>
    <property type="evidence" value="ECO:0007669"/>
    <property type="project" value="UniProtKB-KW"/>
</dbReference>
<evidence type="ECO:0000256" key="8">
    <source>
        <dbReference type="ARBA" id="ARBA00022824"/>
    </source>
</evidence>
<feature type="short sequence motif" description="GXGXXG" evidence="17">
    <location>
        <begin position="897"/>
        <end position="902"/>
    </location>
</feature>
<comment type="catalytic activity">
    <reaction evidence="15">
        <text>a 1-acyl-sn-glycero-3-phosphocholine + H2O = sn-glycerol 3-phosphocholine + a fatty acid + H(+)</text>
        <dbReference type="Rhea" id="RHEA:15177"/>
        <dbReference type="ChEBI" id="CHEBI:15377"/>
        <dbReference type="ChEBI" id="CHEBI:15378"/>
        <dbReference type="ChEBI" id="CHEBI:16870"/>
        <dbReference type="ChEBI" id="CHEBI:28868"/>
        <dbReference type="ChEBI" id="CHEBI:58168"/>
        <dbReference type="EC" id="3.1.1.5"/>
    </reaction>
    <physiologicalReaction direction="left-to-right" evidence="15">
        <dbReference type="Rhea" id="RHEA:15178"/>
    </physiologicalReaction>
</comment>
<evidence type="ECO:0000256" key="1">
    <source>
        <dbReference type="ARBA" id="ARBA00004643"/>
    </source>
</evidence>
<dbReference type="PROSITE" id="PS51635">
    <property type="entry name" value="PNPLA"/>
    <property type="match status" value="1"/>
</dbReference>